<comment type="caution">
    <text evidence="2">The sequence shown here is derived from an EMBL/GenBank/DDBJ whole genome shotgun (WGS) entry which is preliminary data.</text>
</comment>
<organism evidence="2 3">
    <name type="scientific">Protopolystoma xenopodis</name>
    <dbReference type="NCBI Taxonomy" id="117903"/>
    <lineage>
        <taxon>Eukaryota</taxon>
        <taxon>Metazoa</taxon>
        <taxon>Spiralia</taxon>
        <taxon>Lophotrochozoa</taxon>
        <taxon>Platyhelminthes</taxon>
        <taxon>Monogenea</taxon>
        <taxon>Polyopisthocotylea</taxon>
        <taxon>Polystomatidea</taxon>
        <taxon>Polystomatidae</taxon>
        <taxon>Protopolystoma</taxon>
    </lineage>
</organism>
<feature type="region of interest" description="Disordered" evidence="1">
    <location>
        <begin position="106"/>
        <end position="125"/>
    </location>
</feature>
<keyword evidence="3" id="KW-1185">Reference proteome</keyword>
<reference evidence="2" key="1">
    <citation type="submission" date="2018-11" db="EMBL/GenBank/DDBJ databases">
        <authorList>
            <consortium name="Pathogen Informatics"/>
        </authorList>
    </citation>
    <scope>NUCLEOTIDE SEQUENCE</scope>
</reference>
<dbReference type="Proteomes" id="UP000784294">
    <property type="component" value="Unassembled WGS sequence"/>
</dbReference>
<dbReference type="EMBL" id="CAAALY010079015">
    <property type="protein sequence ID" value="VEL26246.1"/>
    <property type="molecule type" value="Genomic_DNA"/>
</dbReference>
<accession>A0A448X2K9</accession>
<evidence type="ECO:0000313" key="2">
    <source>
        <dbReference type="EMBL" id="VEL26246.1"/>
    </source>
</evidence>
<evidence type="ECO:0000313" key="3">
    <source>
        <dbReference type="Proteomes" id="UP000784294"/>
    </source>
</evidence>
<proteinExistence type="predicted"/>
<protein>
    <submittedName>
        <fullName evidence="2">Uncharacterized protein</fullName>
    </submittedName>
</protein>
<dbReference type="AlphaFoldDB" id="A0A448X2K9"/>
<sequence length="165" mass="17863">MVGKTHDLNLHIQAVIDLLPSVLSILGPVTGVGRQHHRSRTAGSLTDSSDDDGCSLISRHLADSELDRFEDSSMMSGDRTSPPMFGRKSDEVDDWETGQDGIKVGSGRAWKSGRGRRQGGAGERSLAGIRGNSDFLLLCRDQMADCTGVNWLRRRCKNILGIAGV</sequence>
<feature type="region of interest" description="Disordered" evidence="1">
    <location>
        <begin position="67"/>
        <end position="98"/>
    </location>
</feature>
<name>A0A448X2K9_9PLAT</name>
<evidence type="ECO:0000256" key="1">
    <source>
        <dbReference type="SAM" id="MobiDB-lite"/>
    </source>
</evidence>
<gene>
    <name evidence="2" type="ORF">PXEA_LOCUS19686</name>
</gene>